<dbReference type="AlphaFoldDB" id="A0A1I3KF01"/>
<reference evidence="1 2" key="1">
    <citation type="submission" date="2016-10" db="EMBL/GenBank/DDBJ databases">
        <authorList>
            <person name="de Groot N.N."/>
        </authorList>
    </citation>
    <scope>NUCLEOTIDE SEQUENCE [LARGE SCALE GENOMIC DNA]</scope>
    <source>
        <strain evidence="1 2">CGMCC 1.11156</strain>
    </source>
</reference>
<proteinExistence type="predicted"/>
<gene>
    <name evidence="1" type="ORF">SAMN05216561_11221</name>
</gene>
<protein>
    <submittedName>
        <fullName evidence="1">Uncharacterized protein</fullName>
    </submittedName>
</protein>
<dbReference type="RefSeq" id="WP_091114706.1">
    <property type="nucleotide sequence ID" value="NZ_BKAF01000014.1"/>
</dbReference>
<organism evidence="1 2">
    <name type="scientific">Nocardioides psychrotolerans</name>
    <dbReference type="NCBI Taxonomy" id="1005945"/>
    <lineage>
        <taxon>Bacteria</taxon>
        <taxon>Bacillati</taxon>
        <taxon>Actinomycetota</taxon>
        <taxon>Actinomycetes</taxon>
        <taxon>Propionibacteriales</taxon>
        <taxon>Nocardioidaceae</taxon>
        <taxon>Nocardioides</taxon>
    </lineage>
</organism>
<sequence length="105" mass="11806">MTNTLTEPQITTCPSWCTRSRTTAEIPLHRARRLVARPRRSDVRRYLFTGGTEYSTAPGVVANVAVDIHTDEHAMNKLTRTDLLDLEAEAEAEAVAAAEWLERVR</sequence>
<evidence type="ECO:0000313" key="2">
    <source>
        <dbReference type="Proteomes" id="UP000198649"/>
    </source>
</evidence>
<dbReference type="Proteomes" id="UP000198649">
    <property type="component" value="Unassembled WGS sequence"/>
</dbReference>
<dbReference type="EMBL" id="FOQG01000012">
    <property type="protein sequence ID" value="SFI71091.1"/>
    <property type="molecule type" value="Genomic_DNA"/>
</dbReference>
<keyword evidence="2" id="KW-1185">Reference proteome</keyword>
<evidence type="ECO:0000313" key="1">
    <source>
        <dbReference type="EMBL" id="SFI71091.1"/>
    </source>
</evidence>
<name>A0A1I3KF01_9ACTN</name>
<dbReference type="STRING" id="1005945.SAMN05216561_11221"/>
<accession>A0A1I3KF01</accession>